<organism evidence="10 11">
    <name type="scientific">Methylomonas koyamae</name>
    <dbReference type="NCBI Taxonomy" id="702114"/>
    <lineage>
        <taxon>Bacteria</taxon>
        <taxon>Pseudomonadati</taxon>
        <taxon>Pseudomonadota</taxon>
        <taxon>Gammaproteobacteria</taxon>
        <taxon>Methylococcales</taxon>
        <taxon>Methylococcaceae</taxon>
        <taxon>Methylomonas</taxon>
    </lineage>
</organism>
<dbReference type="GO" id="GO:0000271">
    <property type="term" value="P:polysaccharide biosynthetic process"/>
    <property type="evidence" value="ECO:0007669"/>
    <property type="project" value="TreeGrafter"/>
</dbReference>
<dbReference type="Proteomes" id="UP000077857">
    <property type="component" value="Unassembled WGS sequence"/>
</dbReference>
<dbReference type="InterPro" id="IPR011051">
    <property type="entry name" value="RmlC_Cupin_sf"/>
</dbReference>
<feature type="site" description="Participates in a stacking interaction with the thymidine ring of dTDP-4-oxo-6-deoxyglucose" evidence="9">
    <location>
        <position position="141"/>
    </location>
</feature>
<comment type="caution">
    <text evidence="10">The sequence shown here is derived from an EMBL/GenBank/DDBJ whole genome shotgun (WGS) entry which is preliminary data.</text>
</comment>
<feature type="active site" description="Proton acceptor" evidence="8">
    <location>
        <position position="65"/>
    </location>
</feature>
<evidence type="ECO:0000313" key="10">
    <source>
        <dbReference type="EMBL" id="OAI13895.1"/>
    </source>
</evidence>
<dbReference type="GO" id="GO:0005829">
    <property type="term" value="C:cytosol"/>
    <property type="evidence" value="ECO:0007669"/>
    <property type="project" value="TreeGrafter"/>
</dbReference>
<evidence type="ECO:0000256" key="9">
    <source>
        <dbReference type="PIRSR" id="PIRSR600888-3"/>
    </source>
</evidence>
<dbReference type="GO" id="GO:0008830">
    <property type="term" value="F:dTDP-4-dehydrorhamnose 3,5-epimerase activity"/>
    <property type="evidence" value="ECO:0007669"/>
    <property type="project" value="UniProtKB-EC"/>
</dbReference>
<dbReference type="EC" id="5.1.3.13" evidence="3"/>
<evidence type="ECO:0000313" key="11">
    <source>
        <dbReference type="Proteomes" id="UP000077857"/>
    </source>
</evidence>
<comment type="catalytic activity">
    <reaction evidence="1">
        <text>dTDP-4-dehydro-6-deoxy-alpha-D-glucose = dTDP-4-dehydro-beta-L-rhamnose</text>
        <dbReference type="Rhea" id="RHEA:16969"/>
        <dbReference type="ChEBI" id="CHEBI:57649"/>
        <dbReference type="ChEBI" id="CHEBI:62830"/>
        <dbReference type="EC" id="5.1.3.13"/>
    </reaction>
</comment>
<gene>
    <name evidence="10" type="ORF">A1507_16395</name>
</gene>
<dbReference type="RefSeq" id="WP_064041332.1">
    <property type="nucleotide sequence ID" value="NZ_LUUJ01000095.1"/>
</dbReference>
<dbReference type="EMBL" id="LUUJ01000095">
    <property type="protein sequence ID" value="OAI13895.1"/>
    <property type="molecule type" value="Genomic_DNA"/>
</dbReference>
<dbReference type="GO" id="GO:0019305">
    <property type="term" value="P:dTDP-rhamnose biosynthetic process"/>
    <property type="evidence" value="ECO:0007669"/>
    <property type="project" value="TreeGrafter"/>
</dbReference>
<dbReference type="PANTHER" id="PTHR21047">
    <property type="entry name" value="DTDP-6-DEOXY-D-GLUCOSE-3,5 EPIMERASE"/>
    <property type="match status" value="1"/>
</dbReference>
<feature type="active site" description="Proton donor" evidence="8">
    <location>
        <position position="135"/>
    </location>
</feature>
<proteinExistence type="predicted"/>
<evidence type="ECO:0000256" key="5">
    <source>
        <dbReference type="ARBA" id="ARBA00029758"/>
    </source>
</evidence>
<dbReference type="Pfam" id="PF00908">
    <property type="entry name" value="dTDP_sugar_isom"/>
    <property type="match status" value="1"/>
</dbReference>
<accession>A0A177N7Q0</accession>
<evidence type="ECO:0000256" key="4">
    <source>
        <dbReference type="ARBA" id="ARBA00019595"/>
    </source>
</evidence>
<evidence type="ECO:0000256" key="8">
    <source>
        <dbReference type="PIRSR" id="PIRSR600888-1"/>
    </source>
</evidence>
<dbReference type="SUPFAM" id="SSF51182">
    <property type="entry name" value="RmlC-like cupins"/>
    <property type="match status" value="1"/>
</dbReference>
<dbReference type="InterPro" id="IPR000888">
    <property type="entry name" value="RmlC-like"/>
</dbReference>
<name>A0A177N7Q0_9GAMM</name>
<dbReference type="CDD" id="cd00438">
    <property type="entry name" value="cupin_RmlC"/>
    <property type="match status" value="1"/>
</dbReference>
<dbReference type="Gene3D" id="2.60.120.10">
    <property type="entry name" value="Jelly Rolls"/>
    <property type="match status" value="1"/>
</dbReference>
<protein>
    <recommendedName>
        <fullName evidence="4">dTDP-4-dehydrorhamnose 3,5-epimerase</fullName>
        <ecNumber evidence="3">5.1.3.13</ecNumber>
    </recommendedName>
    <alternativeName>
        <fullName evidence="6">Thymidine diphospho-4-keto-rhamnose 3,5-epimerase</fullName>
    </alternativeName>
    <alternativeName>
        <fullName evidence="5">dTDP-4-keto-6-deoxyglucose 3,5-epimerase</fullName>
    </alternativeName>
    <alternativeName>
        <fullName evidence="7">dTDP-6-deoxy-D-xylo-4-hexulose 3,5-epimerase</fullName>
    </alternativeName>
</protein>
<dbReference type="PANTHER" id="PTHR21047:SF2">
    <property type="entry name" value="THYMIDINE DIPHOSPHO-4-KETO-RHAMNOSE 3,5-EPIMERASE"/>
    <property type="match status" value="1"/>
</dbReference>
<dbReference type="InterPro" id="IPR014710">
    <property type="entry name" value="RmlC-like_jellyroll"/>
</dbReference>
<evidence type="ECO:0000256" key="7">
    <source>
        <dbReference type="ARBA" id="ARBA00033311"/>
    </source>
</evidence>
<comment type="function">
    <text evidence="2">Catalyzes the epimerization of the C3' and C5'positions of dTDP-6-deoxy-D-xylo-4-hexulose, forming dTDP-6-deoxy-L-lyxo-4-hexulose.</text>
</comment>
<sequence>MAQFEVIATPLAGLKLIRRRCSEDSRGYFSRFFCAAELNAAGFSEPVAQINQTLTRRCGTVRGLHFQAPPHAEIKLVSCLSGRIFDVAVDLRRGSSTFLHWFGVELSAQNRESLLIPQGFAHGFQTLADDCELLYLHSTAYAPAAEGALHALEPRVAIDWPLAITEMSERDRQHPNLTSDFQGIEL</sequence>
<evidence type="ECO:0000256" key="1">
    <source>
        <dbReference type="ARBA" id="ARBA00001298"/>
    </source>
</evidence>
<evidence type="ECO:0000256" key="3">
    <source>
        <dbReference type="ARBA" id="ARBA00012098"/>
    </source>
</evidence>
<reference evidence="10 11" key="1">
    <citation type="submission" date="2016-03" db="EMBL/GenBank/DDBJ databases">
        <authorList>
            <person name="Ploux O."/>
        </authorList>
    </citation>
    <scope>NUCLEOTIDE SEQUENCE [LARGE SCALE GENOMIC DNA]</scope>
    <source>
        <strain evidence="10 11">R-45378</strain>
    </source>
</reference>
<evidence type="ECO:0000256" key="2">
    <source>
        <dbReference type="ARBA" id="ARBA00001997"/>
    </source>
</evidence>
<dbReference type="AlphaFoldDB" id="A0A177N7Q0"/>
<evidence type="ECO:0000256" key="6">
    <source>
        <dbReference type="ARBA" id="ARBA00031424"/>
    </source>
</evidence>